<dbReference type="EMBL" id="KZ857386">
    <property type="protein sequence ID" value="RDX53850.1"/>
    <property type="molecule type" value="Genomic_DNA"/>
</dbReference>
<accession>A0A371DMT4</accession>
<feature type="compositionally biased region" description="Low complexity" evidence="6">
    <location>
        <begin position="694"/>
        <end position="709"/>
    </location>
</feature>
<reference evidence="8 9" key="1">
    <citation type="journal article" date="2018" name="Biotechnol. Biofuels">
        <title>Integrative visual omics of the white-rot fungus Polyporus brumalis exposes the biotechnological potential of its oxidative enzymes for delignifying raw plant biomass.</title>
        <authorList>
            <person name="Miyauchi S."/>
            <person name="Rancon A."/>
            <person name="Drula E."/>
            <person name="Hage H."/>
            <person name="Chaduli D."/>
            <person name="Favel A."/>
            <person name="Grisel S."/>
            <person name="Henrissat B."/>
            <person name="Herpoel-Gimbert I."/>
            <person name="Ruiz-Duenas F.J."/>
            <person name="Chevret D."/>
            <person name="Hainaut M."/>
            <person name="Lin J."/>
            <person name="Wang M."/>
            <person name="Pangilinan J."/>
            <person name="Lipzen A."/>
            <person name="Lesage-Meessen L."/>
            <person name="Navarro D."/>
            <person name="Riley R."/>
            <person name="Grigoriev I.V."/>
            <person name="Zhou S."/>
            <person name="Raouche S."/>
            <person name="Rosso M.N."/>
        </authorList>
    </citation>
    <scope>NUCLEOTIDE SEQUENCE [LARGE SCALE GENOMIC DNA]</scope>
    <source>
        <strain evidence="8 9">BRFM 1820</strain>
    </source>
</reference>
<feature type="compositionally biased region" description="Low complexity" evidence="6">
    <location>
        <begin position="319"/>
        <end position="335"/>
    </location>
</feature>
<keyword evidence="4" id="KW-0597">Phosphoprotein</keyword>
<feature type="compositionally biased region" description="Polar residues" evidence="6">
    <location>
        <begin position="586"/>
        <end position="598"/>
    </location>
</feature>
<feature type="compositionally biased region" description="Low complexity" evidence="6">
    <location>
        <begin position="1069"/>
        <end position="1089"/>
    </location>
</feature>
<dbReference type="Pfam" id="PF04571">
    <property type="entry name" value="Lipin_N"/>
    <property type="match status" value="2"/>
</dbReference>
<comment type="cofactor">
    <cofactor evidence="1">
        <name>Mg(2+)</name>
        <dbReference type="ChEBI" id="CHEBI:18420"/>
    </cofactor>
</comment>
<dbReference type="PANTHER" id="PTHR12181">
    <property type="entry name" value="LIPIN"/>
    <property type="match status" value="1"/>
</dbReference>
<dbReference type="GO" id="GO:0005634">
    <property type="term" value="C:nucleus"/>
    <property type="evidence" value="ECO:0007669"/>
    <property type="project" value="UniProtKB-ARBA"/>
</dbReference>
<feature type="compositionally biased region" description="Basic and acidic residues" evidence="6">
    <location>
        <begin position="603"/>
        <end position="615"/>
    </location>
</feature>
<keyword evidence="5" id="KW-0378">Hydrolase</keyword>
<evidence type="ECO:0000313" key="9">
    <source>
        <dbReference type="Proteomes" id="UP000256964"/>
    </source>
</evidence>
<dbReference type="STRING" id="139420.A0A371DMT4"/>
<comment type="similarity">
    <text evidence="2">Belongs to the lipin family.</text>
</comment>
<evidence type="ECO:0000259" key="7">
    <source>
        <dbReference type="SMART" id="SM00775"/>
    </source>
</evidence>
<feature type="compositionally biased region" description="Low complexity" evidence="6">
    <location>
        <begin position="637"/>
        <end position="649"/>
    </location>
</feature>
<feature type="region of interest" description="Disordered" evidence="6">
    <location>
        <begin position="1019"/>
        <end position="1039"/>
    </location>
</feature>
<dbReference type="GO" id="GO:0009062">
    <property type="term" value="P:fatty acid catabolic process"/>
    <property type="evidence" value="ECO:0007669"/>
    <property type="project" value="TreeGrafter"/>
</dbReference>
<sequence length="1174" mass="129057">MNYLRGAVSAISAPYQYYKDLNPSTLTGAIDVIVIRRPKHIPEHPAIEPPGPLSEEETELVCSPFHVRFGKWQVLRPQDKKVDVFVNGQLVPFSMKIGEAGEAFFVFETEEEIPENLVTSPILEATKPGQTNAQTRDTGRFGAGPASPAVKDSASGSQEPEFLDLDATGESPSHEDTASPSSDSREPSQSQDDQSHGPGILTKTAQLGKAMIGIAKEAEKAGEDKLEDKTILESLQQVQKDNCEFLKQSAIAANRRSTGVDFPTDESGGEILPEGAEPVHEPHVKYANDMVFDVEGYHSRQHAREASDATVRSGSTMARGSSPSGSSSSDRTPGPSRTPSPPAQAPPLIPFPRATSEPPPEHEDEYESSVSRLPASVTVTRTPSSSNGRPQIPELPTIHPPDTEQYTWDWGNFPQKTPIRTTFADVHPHGSLPGVSADLAPRKGKGRMMSEVPDAQYRRNRAAFTGRGRERTPDAHADMAPYGFGGRLTVDKNDPTRYRVFIEGRTIEFELAIVTQDTLGEDEVEDYQCFEQGKVDFERFLSDESVVRDENLVLRWAGDKYIRRRDGSPLMEALVTWREAALQDQRSLVSSRPVSPQPLSEDEYAKSEDEADDRRLRRTVTESSVASDASGKDNAATRTPTSSSWVRWWSRSRRAEGAARPDLGHTNSDPSSVATAKADPKPTNSSSSEGTPIRRSASSASAPPVATARRVTETPNTSQPIPEASETTEKRFAKTLRLTSDQLKSLNLHPGANSVTFSLSSTGVAACSARLFVWEYTDQVVVSDIDGTITKSDALGHVFTMIGRDWTHVGVAKLYTDICRNGYKILYLTSRAIGQADSTREYLKGIKQNDYQLPEGPVIMSPDRLMASLHREVIMRKPEVFKMACLRDIQKLFGGPSHNPFYAGFGNRITDALSYRSVNIPSSRIFTIDSTGEVKMELLELAGYKSSYIHMTDLVDQMFPPINRKWAAEYTDFNYWKAPIQDFPLPDLSPPSPALSARSDTSNRSTFARIRNFSLVPSRQPTRSFALPPPATEAGQQRADKISAEIGNQARLRQMSSFERLSNTLASLAQSSSSTAGSPSSSSPTLLESGESDSEYEDEEGDLEKARRRRRRRSDASMPGSLPSSQPGSDDEMVFGEDDEEDHGYEGENEEDVPDEAFDEALDAAGEMKNVDYI</sequence>
<evidence type="ECO:0000256" key="1">
    <source>
        <dbReference type="ARBA" id="ARBA00001946"/>
    </source>
</evidence>
<feature type="compositionally biased region" description="Polar residues" evidence="6">
    <location>
        <begin position="665"/>
        <end position="674"/>
    </location>
</feature>
<dbReference type="SMART" id="SM00775">
    <property type="entry name" value="LNS2"/>
    <property type="match status" value="1"/>
</dbReference>
<feature type="region of interest" description="Disordered" evidence="6">
    <location>
        <begin position="1069"/>
        <end position="1174"/>
    </location>
</feature>
<name>A0A371DMT4_9APHY</name>
<dbReference type="GO" id="GO:0008195">
    <property type="term" value="F:phosphatidate phosphatase activity"/>
    <property type="evidence" value="ECO:0007669"/>
    <property type="project" value="UniProtKB-EC"/>
</dbReference>
<dbReference type="InterPro" id="IPR007651">
    <property type="entry name" value="Lipin_N"/>
</dbReference>
<protein>
    <recommendedName>
        <fullName evidence="3">phosphatidate phosphatase</fullName>
        <ecNumber evidence="3">3.1.3.4</ecNumber>
    </recommendedName>
</protein>
<feature type="compositionally biased region" description="Basic and acidic residues" evidence="6">
    <location>
        <begin position="653"/>
        <end position="663"/>
    </location>
</feature>
<gene>
    <name evidence="8" type="ORF">OH76DRAFT_1462098</name>
</gene>
<feature type="region of interest" description="Disordered" evidence="6">
    <location>
        <begin position="117"/>
        <end position="200"/>
    </location>
</feature>
<evidence type="ECO:0000256" key="5">
    <source>
        <dbReference type="ARBA" id="ARBA00022801"/>
    </source>
</evidence>
<feature type="region of interest" description="Disordered" evidence="6">
    <location>
        <begin position="299"/>
        <end position="398"/>
    </location>
</feature>
<proteinExistence type="inferred from homology"/>
<dbReference type="InterPro" id="IPR031315">
    <property type="entry name" value="LNS2/PITP"/>
</dbReference>
<feature type="compositionally biased region" description="Acidic residues" evidence="6">
    <location>
        <begin position="1129"/>
        <end position="1162"/>
    </location>
</feature>
<organism evidence="8 9">
    <name type="scientific">Lentinus brumalis</name>
    <dbReference type="NCBI Taxonomy" id="2498619"/>
    <lineage>
        <taxon>Eukaryota</taxon>
        <taxon>Fungi</taxon>
        <taxon>Dikarya</taxon>
        <taxon>Basidiomycota</taxon>
        <taxon>Agaricomycotina</taxon>
        <taxon>Agaricomycetes</taxon>
        <taxon>Polyporales</taxon>
        <taxon>Polyporaceae</taxon>
        <taxon>Lentinus</taxon>
    </lineage>
</organism>
<dbReference type="Gene3D" id="3.40.50.1000">
    <property type="entry name" value="HAD superfamily/HAD-like"/>
    <property type="match status" value="1"/>
</dbReference>
<dbReference type="GO" id="GO:0019432">
    <property type="term" value="P:triglyceride biosynthetic process"/>
    <property type="evidence" value="ECO:0007669"/>
    <property type="project" value="TreeGrafter"/>
</dbReference>
<evidence type="ECO:0000256" key="4">
    <source>
        <dbReference type="ARBA" id="ARBA00022553"/>
    </source>
</evidence>
<dbReference type="FunFam" id="3.40.50.1000:FF:000063">
    <property type="entry name" value="Nuclear elongation and deformation protein"/>
    <property type="match status" value="1"/>
</dbReference>
<evidence type="ECO:0000256" key="6">
    <source>
        <dbReference type="SAM" id="MobiDB-lite"/>
    </source>
</evidence>
<dbReference type="Pfam" id="PF16876">
    <property type="entry name" value="Lipin_mid"/>
    <property type="match status" value="1"/>
</dbReference>
<keyword evidence="9" id="KW-1185">Reference proteome</keyword>
<dbReference type="InterPro" id="IPR036412">
    <property type="entry name" value="HAD-like_sf"/>
</dbReference>
<evidence type="ECO:0000256" key="3">
    <source>
        <dbReference type="ARBA" id="ARBA00012638"/>
    </source>
</evidence>
<dbReference type="Proteomes" id="UP000256964">
    <property type="component" value="Unassembled WGS sequence"/>
</dbReference>
<feature type="region of interest" description="Disordered" evidence="6">
    <location>
        <begin position="586"/>
        <end position="729"/>
    </location>
</feature>
<dbReference type="InterPro" id="IPR023214">
    <property type="entry name" value="HAD_sf"/>
</dbReference>
<dbReference type="InterPro" id="IPR031703">
    <property type="entry name" value="Lipin_mid"/>
</dbReference>
<dbReference type="InterPro" id="IPR013209">
    <property type="entry name" value="LNS2"/>
</dbReference>
<dbReference type="PANTHER" id="PTHR12181:SF12">
    <property type="entry name" value="PHOSPHATIDATE PHOSPHATASE"/>
    <property type="match status" value="1"/>
</dbReference>
<dbReference type="AlphaFoldDB" id="A0A371DMT4"/>
<dbReference type="EC" id="3.1.3.4" evidence="3"/>
<feature type="region of interest" description="Disordered" evidence="6">
    <location>
        <begin position="257"/>
        <end position="279"/>
    </location>
</feature>
<dbReference type="InterPro" id="IPR026058">
    <property type="entry name" value="LIPIN"/>
</dbReference>
<dbReference type="SUPFAM" id="SSF56784">
    <property type="entry name" value="HAD-like"/>
    <property type="match status" value="1"/>
</dbReference>
<feature type="compositionally biased region" description="Pro residues" evidence="6">
    <location>
        <begin position="336"/>
        <end position="350"/>
    </location>
</feature>
<dbReference type="OrthoDB" id="4567at2759"/>
<feature type="compositionally biased region" description="Polar residues" evidence="6">
    <location>
        <begin position="377"/>
        <end position="389"/>
    </location>
</feature>
<evidence type="ECO:0000256" key="2">
    <source>
        <dbReference type="ARBA" id="ARBA00005476"/>
    </source>
</evidence>
<feature type="compositionally biased region" description="Low complexity" evidence="6">
    <location>
        <begin position="179"/>
        <end position="192"/>
    </location>
</feature>
<dbReference type="Pfam" id="PF08235">
    <property type="entry name" value="LNS2"/>
    <property type="match status" value="1"/>
</dbReference>
<feature type="compositionally biased region" description="Acidic residues" evidence="6">
    <location>
        <begin position="1090"/>
        <end position="1102"/>
    </location>
</feature>
<evidence type="ECO:0000313" key="8">
    <source>
        <dbReference type="EMBL" id="RDX53850.1"/>
    </source>
</evidence>
<feature type="domain" description="LNS2/PITP" evidence="7">
    <location>
        <begin position="780"/>
        <end position="937"/>
    </location>
</feature>